<keyword evidence="3" id="KW-1185">Reference proteome</keyword>
<dbReference type="STRING" id="398720.MED217_15620"/>
<protein>
    <submittedName>
        <fullName evidence="2">Uncharacterized protein</fullName>
    </submittedName>
</protein>
<gene>
    <name evidence="2" type="ORF">MED217_15620</name>
</gene>
<dbReference type="EMBL" id="AANC01000001">
    <property type="protein sequence ID" value="EAQ50985.1"/>
    <property type="molecule type" value="Genomic_DNA"/>
</dbReference>
<name>A3XIB1_LEEBM</name>
<feature type="chain" id="PRO_5002663795" evidence="1">
    <location>
        <begin position="20"/>
        <end position="40"/>
    </location>
</feature>
<evidence type="ECO:0000256" key="1">
    <source>
        <dbReference type="SAM" id="SignalP"/>
    </source>
</evidence>
<evidence type="ECO:0000313" key="3">
    <source>
        <dbReference type="Proteomes" id="UP000001601"/>
    </source>
</evidence>
<sequence length="40" mass="4305">MKLWQKKALLFFLSVGFFAVGKNKCAVCAAGFQLVGNGLV</sequence>
<proteinExistence type="predicted"/>
<dbReference type="AlphaFoldDB" id="A3XIB1"/>
<keyword evidence="1" id="KW-0732">Signal</keyword>
<accession>A3XIB1</accession>
<comment type="caution">
    <text evidence="2">The sequence shown here is derived from an EMBL/GenBank/DDBJ whole genome shotgun (WGS) entry which is preliminary data.</text>
</comment>
<feature type="signal peptide" evidence="1">
    <location>
        <begin position="1"/>
        <end position="19"/>
    </location>
</feature>
<dbReference type="Proteomes" id="UP000001601">
    <property type="component" value="Unassembled WGS sequence"/>
</dbReference>
<dbReference type="HOGENOM" id="CLU_3291742_0_0_10"/>
<organism evidence="2 3">
    <name type="scientific">Leeuwenhoekiella blandensis (strain CECT 7118 / CCUG 51940 / KCTC 22103 / MED217)</name>
    <name type="common">Flavobacterium sp. (strain MED217)</name>
    <dbReference type="NCBI Taxonomy" id="398720"/>
    <lineage>
        <taxon>Bacteria</taxon>
        <taxon>Pseudomonadati</taxon>
        <taxon>Bacteroidota</taxon>
        <taxon>Flavobacteriia</taxon>
        <taxon>Flavobacteriales</taxon>
        <taxon>Flavobacteriaceae</taxon>
        <taxon>Leeuwenhoekiella</taxon>
    </lineage>
</organism>
<evidence type="ECO:0000313" key="2">
    <source>
        <dbReference type="EMBL" id="EAQ50985.1"/>
    </source>
</evidence>
<reference evidence="2 3" key="1">
    <citation type="journal article" date="2007" name="Nature">
        <title>Light stimulates growth of proteorhodopsin-containing marine Flavobacteria.</title>
        <authorList>
            <person name="Gomez-Consarnau L."/>
            <person name="Gonzalez J.M."/>
            <person name="Coll-Llado M."/>
            <person name="Gourdon P."/>
            <person name="Pascher T."/>
            <person name="Neutze R."/>
            <person name="Pedros-Alio C."/>
            <person name="Pinhassi J."/>
        </authorList>
    </citation>
    <scope>NUCLEOTIDE SEQUENCE [LARGE SCALE GENOMIC DNA]</scope>
    <source>
        <strain evidence="2 3">MED217</strain>
    </source>
</reference>